<evidence type="ECO:0000256" key="4">
    <source>
        <dbReference type="PROSITE-ProRule" id="PRU00261"/>
    </source>
</evidence>
<evidence type="ECO:0000256" key="5">
    <source>
        <dbReference type="RuleBase" id="RU000489"/>
    </source>
</evidence>
<keyword evidence="3 5" id="KW-0326">Glycosidase</keyword>
<dbReference type="SUPFAM" id="SSF57016">
    <property type="entry name" value="Plant lectins/antimicrobial peptides"/>
    <property type="match status" value="1"/>
</dbReference>
<evidence type="ECO:0000256" key="6">
    <source>
        <dbReference type="SAM" id="MobiDB-lite"/>
    </source>
</evidence>
<dbReference type="Gene3D" id="3.20.20.80">
    <property type="entry name" value="Glycosidases"/>
    <property type="match status" value="1"/>
</dbReference>
<keyword evidence="1 4" id="KW-0147">Chitin-binding</keyword>
<feature type="disulfide bond" evidence="4">
    <location>
        <begin position="587"/>
        <end position="599"/>
    </location>
</feature>
<dbReference type="SUPFAM" id="SSF51445">
    <property type="entry name" value="(Trans)glycosidases"/>
    <property type="match status" value="1"/>
</dbReference>
<evidence type="ECO:0000256" key="1">
    <source>
        <dbReference type="ARBA" id="ARBA00022669"/>
    </source>
</evidence>
<dbReference type="STRING" id="3088.A0A383VMG1"/>
<dbReference type="InterPro" id="IPR001579">
    <property type="entry name" value="Glyco_hydro_18_chit_AS"/>
</dbReference>
<feature type="compositionally biased region" description="Pro residues" evidence="6">
    <location>
        <begin position="544"/>
        <end position="564"/>
    </location>
</feature>
<dbReference type="PROSITE" id="PS50941">
    <property type="entry name" value="CHIT_BIND_I_2"/>
    <property type="match status" value="2"/>
</dbReference>
<feature type="domain" description="Chitin-binding type-1" evidence="7">
    <location>
        <begin position="678"/>
        <end position="721"/>
    </location>
</feature>
<dbReference type="GO" id="GO:0004553">
    <property type="term" value="F:hydrolase activity, hydrolyzing O-glycosyl compounds"/>
    <property type="evidence" value="ECO:0007669"/>
    <property type="project" value="InterPro"/>
</dbReference>
<dbReference type="EMBL" id="FNXT01000686">
    <property type="protein sequence ID" value="SZX66113.1"/>
    <property type="molecule type" value="Genomic_DNA"/>
</dbReference>
<feature type="region of interest" description="Disordered" evidence="6">
    <location>
        <begin position="177"/>
        <end position="222"/>
    </location>
</feature>
<feature type="disulfide bond" evidence="4">
    <location>
        <begin position="592"/>
        <end position="606"/>
    </location>
</feature>
<evidence type="ECO:0000256" key="3">
    <source>
        <dbReference type="ARBA" id="ARBA00023295"/>
    </source>
</evidence>
<dbReference type="InterPro" id="IPR036861">
    <property type="entry name" value="Endochitinase-like_sf"/>
</dbReference>
<feature type="region of interest" description="Disordered" evidence="6">
    <location>
        <begin position="542"/>
        <end position="566"/>
    </location>
</feature>
<dbReference type="Pfam" id="PF00704">
    <property type="entry name" value="Glyco_hydro_18"/>
    <property type="match status" value="1"/>
</dbReference>
<dbReference type="AlphaFoldDB" id="A0A383VMG1"/>
<keyword evidence="2 5" id="KW-0378">Hydrolase</keyword>
<dbReference type="GO" id="GO:0008061">
    <property type="term" value="F:chitin binding"/>
    <property type="evidence" value="ECO:0007669"/>
    <property type="project" value="UniProtKB-UniRule"/>
</dbReference>
<dbReference type="CDD" id="cd00035">
    <property type="entry name" value="ChtBD1"/>
    <property type="match status" value="1"/>
</dbReference>
<feature type="disulfide bond" evidence="4">
    <location>
        <begin position="693"/>
        <end position="707"/>
    </location>
</feature>
<feature type="domain" description="Chitin-binding type-1" evidence="7">
    <location>
        <begin position="575"/>
        <end position="619"/>
    </location>
</feature>
<dbReference type="Gene3D" id="3.30.60.10">
    <property type="entry name" value="Endochitinase-like"/>
    <property type="match status" value="2"/>
</dbReference>
<feature type="disulfide bond" evidence="4">
    <location>
        <begin position="688"/>
        <end position="700"/>
    </location>
</feature>
<feature type="compositionally biased region" description="Pro residues" evidence="6">
    <location>
        <begin position="183"/>
        <end position="217"/>
    </location>
</feature>
<reference evidence="8 9" key="1">
    <citation type="submission" date="2016-10" db="EMBL/GenBank/DDBJ databases">
        <authorList>
            <person name="Cai Z."/>
        </authorList>
    </citation>
    <scope>NUCLEOTIDE SEQUENCE [LARGE SCALE GENOMIC DNA]</scope>
</reference>
<proteinExistence type="predicted"/>
<gene>
    <name evidence="8" type="ORF">BQ4739_LOCUS6553</name>
</gene>
<dbReference type="InterPro" id="IPR017853">
    <property type="entry name" value="GH"/>
</dbReference>
<evidence type="ECO:0000313" key="8">
    <source>
        <dbReference type="EMBL" id="SZX66113.1"/>
    </source>
</evidence>
<sequence length="721" mass="73111">MSGNGLGFGNTNGPGVCGDPFQGTNSNFIMQPSPIQATYTQGGVIGLSVILTANHGGKFSFRVCPRSSSLDEACFGSNFLTRVDNGQTDTWIMTSQMDYSLTYQLPAGISCDGGCVLQWRYFAMQSCVERGCNPTYCGAYAVGTNAVYGGQPGFCGDPGVAAAEFFLNCADIRITPSGVNPSTPSPSPPPTPTPPSPSPVTPPTNPSPSPSPSPTPQAPSNSLLPSGPLNVAYYQTWSAAYASTGAAMDLAKIPSYINVVIVSFARPECTYTKGSLSFAGTGLDFSSPGPAVKAAIAALKAATSGNTKVLLAVGGATFTNFASMNTQCIADMVEDFGFDGVDIDFELPSTCSTSAAGTVSCSTDTLLISVTSALRMALPVGQYILSTATWHVGCYGEGAFKNSQPSGSAWKGANLALAKSGAGQQLDLINIMAYDAGNIASTGFNPTESYLAHRAYWKTQAIALGVQVPPEAWGGNVVTLPQVTQYSNFARDNAGGAQYGIMLWSLHKTAGCPNSQLITQAVCTAYNLGSCSTPLPLSVSTCGTPPPPSSPTPPGTSSPSPAPPGGSCSSYAGPGGQCGSANGGACCQAGQCCSQYGWCGTLVDHCGAGCQAGYGSCSGSPPPTTPSPSPSPKASPSPSPKPSPSPSPKPSPKPSPSPSPSPSPKPPTTTCTKFTTLGGSCGATAGCCISSQCCSKWGYCGVTTTHCAAASGCQALYGRCA</sequence>
<comment type="caution">
    <text evidence="4">Lacks conserved residue(s) required for the propagation of feature annotation.</text>
</comment>
<evidence type="ECO:0000259" key="7">
    <source>
        <dbReference type="PROSITE" id="PS50941"/>
    </source>
</evidence>
<feature type="disulfide bond" evidence="4">
    <location>
        <begin position="578"/>
        <end position="593"/>
    </location>
</feature>
<dbReference type="InterPro" id="IPR001223">
    <property type="entry name" value="Glyco_hydro18_cat"/>
</dbReference>
<evidence type="ECO:0000256" key="2">
    <source>
        <dbReference type="ARBA" id="ARBA00022801"/>
    </source>
</evidence>
<dbReference type="PANTHER" id="PTHR48148:SF2">
    <property type="entry name" value="PA14 DOMAIN-CONTAINING PROTEIN"/>
    <property type="match status" value="1"/>
</dbReference>
<protein>
    <recommendedName>
        <fullName evidence="7">Chitin-binding type-1 domain-containing protein</fullName>
    </recommendedName>
</protein>
<dbReference type="InterPro" id="IPR001002">
    <property type="entry name" value="Chitin-bd_1"/>
</dbReference>
<keyword evidence="4" id="KW-1015">Disulfide bond</keyword>
<dbReference type="PROSITE" id="PS01095">
    <property type="entry name" value="GH18_1"/>
    <property type="match status" value="1"/>
</dbReference>
<dbReference type="GO" id="GO:0005975">
    <property type="term" value="P:carbohydrate metabolic process"/>
    <property type="evidence" value="ECO:0007669"/>
    <property type="project" value="InterPro"/>
</dbReference>
<evidence type="ECO:0000313" key="9">
    <source>
        <dbReference type="Proteomes" id="UP000256970"/>
    </source>
</evidence>
<accession>A0A383VMG1</accession>
<dbReference type="Proteomes" id="UP000256970">
    <property type="component" value="Unassembled WGS sequence"/>
</dbReference>
<name>A0A383VMG1_TETOB</name>
<dbReference type="PANTHER" id="PTHR48148">
    <property type="entry name" value="KERATINOCYTE PROLINE-RICH PROTEIN"/>
    <property type="match status" value="1"/>
</dbReference>
<organism evidence="8 9">
    <name type="scientific">Tetradesmus obliquus</name>
    <name type="common">Green alga</name>
    <name type="synonym">Acutodesmus obliquus</name>
    <dbReference type="NCBI Taxonomy" id="3088"/>
    <lineage>
        <taxon>Eukaryota</taxon>
        <taxon>Viridiplantae</taxon>
        <taxon>Chlorophyta</taxon>
        <taxon>core chlorophytes</taxon>
        <taxon>Chlorophyceae</taxon>
        <taxon>CS clade</taxon>
        <taxon>Sphaeropleales</taxon>
        <taxon>Scenedesmaceae</taxon>
        <taxon>Tetradesmus</taxon>
    </lineage>
</organism>
<dbReference type="Pfam" id="PF00187">
    <property type="entry name" value="Chitin_bind_1"/>
    <property type="match status" value="1"/>
</dbReference>
<dbReference type="SMART" id="SM00270">
    <property type="entry name" value="ChtBD1"/>
    <property type="match status" value="2"/>
</dbReference>
<feature type="region of interest" description="Disordered" evidence="6">
    <location>
        <begin position="621"/>
        <end position="666"/>
    </location>
</feature>
<keyword evidence="9" id="KW-1185">Reference proteome</keyword>